<dbReference type="AlphaFoldDB" id="A0A7M5XL93"/>
<dbReference type="EnsemblMetazoa" id="CLYHEMT025349.1">
    <property type="protein sequence ID" value="CLYHEMP025349.1"/>
    <property type="gene ID" value="CLYHEMG025349"/>
</dbReference>
<keyword evidence="2" id="KW-1185">Reference proteome</keyword>
<sequence length="186" mass="21149">MCILSKMKVFGENSNASSKSLFNIASETKVDITRAKVFTAKRKFVVDLHSKIESRDEFRQIGKSKNPRAMAFALENSNIKKLNTGRSQINLKLYHRVLKASYKKAVFKSKPFTEARVVIKAKRRDVNDLIQQRSFPCVEMGESTVYKSTDDKVFKDLADQLTNKMTISSDVRSGETIVNKLFTPTD</sequence>
<reference evidence="1" key="1">
    <citation type="submission" date="2021-01" db="UniProtKB">
        <authorList>
            <consortium name="EnsemblMetazoa"/>
        </authorList>
    </citation>
    <scope>IDENTIFICATION</scope>
</reference>
<proteinExistence type="predicted"/>
<evidence type="ECO:0000313" key="1">
    <source>
        <dbReference type="EnsemblMetazoa" id="CLYHEMP025349.1"/>
    </source>
</evidence>
<name>A0A7M5XL93_9CNID</name>
<protein>
    <submittedName>
        <fullName evidence="1">Uncharacterized protein</fullName>
    </submittedName>
</protein>
<dbReference type="Proteomes" id="UP000594262">
    <property type="component" value="Unplaced"/>
</dbReference>
<organism evidence="1 2">
    <name type="scientific">Clytia hemisphaerica</name>
    <dbReference type="NCBI Taxonomy" id="252671"/>
    <lineage>
        <taxon>Eukaryota</taxon>
        <taxon>Metazoa</taxon>
        <taxon>Cnidaria</taxon>
        <taxon>Hydrozoa</taxon>
        <taxon>Hydroidolina</taxon>
        <taxon>Leptothecata</taxon>
        <taxon>Obeliida</taxon>
        <taxon>Clytiidae</taxon>
        <taxon>Clytia</taxon>
    </lineage>
</organism>
<evidence type="ECO:0000313" key="2">
    <source>
        <dbReference type="Proteomes" id="UP000594262"/>
    </source>
</evidence>
<accession>A0A7M5XL93</accession>